<reference evidence="1 2" key="1">
    <citation type="journal article" date="2021" name="Commun. Biol.">
        <title>The genome of Shorea leprosula (Dipterocarpaceae) highlights the ecological relevance of drought in aseasonal tropical rainforests.</title>
        <authorList>
            <person name="Ng K.K.S."/>
            <person name="Kobayashi M.J."/>
            <person name="Fawcett J.A."/>
            <person name="Hatakeyama M."/>
            <person name="Paape T."/>
            <person name="Ng C.H."/>
            <person name="Ang C.C."/>
            <person name="Tnah L.H."/>
            <person name="Lee C.T."/>
            <person name="Nishiyama T."/>
            <person name="Sese J."/>
            <person name="O'Brien M.J."/>
            <person name="Copetti D."/>
            <person name="Mohd Noor M.I."/>
            <person name="Ong R.C."/>
            <person name="Putra M."/>
            <person name="Sireger I.Z."/>
            <person name="Indrioko S."/>
            <person name="Kosugi Y."/>
            <person name="Izuno A."/>
            <person name="Isagi Y."/>
            <person name="Lee S.L."/>
            <person name="Shimizu K.K."/>
        </authorList>
    </citation>
    <scope>NUCLEOTIDE SEQUENCE [LARGE SCALE GENOMIC DNA]</scope>
    <source>
        <strain evidence="1">214</strain>
    </source>
</reference>
<proteinExistence type="predicted"/>
<protein>
    <submittedName>
        <fullName evidence="1">Uncharacterized protein</fullName>
    </submittedName>
</protein>
<gene>
    <name evidence="1" type="ORF">SLEP1_g39848</name>
</gene>
<dbReference type="AlphaFoldDB" id="A0AAV5L1J6"/>
<evidence type="ECO:0000313" key="2">
    <source>
        <dbReference type="Proteomes" id="UP001054252"/>
    </source>
</evidence>
<dbReference type="Proteomes" id="UP001054252">
    <property type="component" value="Unassembled WGS sequence"/>
</dbReference>
<comment type="caution">
    <text evidence="1">The sequence shown here is derived from an EMBL/GenBank/DDBJ whole genome shotgun (WGS) entry which is preliminary data.</text>
</comment>
<accession>A0AAV5L1J6</accession>
<name>A0AAV5L1J6_9ROSI</name>
<sequence>MTDAEPNLRGKRYSIKQTLLLLLVDNGDEILQQ</sequence>
<organism evidence="1 2">
    <name type="scientific">Rubroshorea leprosula</name>
    <dbReference type="NCBI Taxonomy" id="152421"/>
    <lineage>
        <taxon>Eukaryota</taxon>
        <taxon>Viridiplantae</taxon>
        <taxon>Streptophyta</taxon>
        <taxon>Embryophyta</taxon>
        <taxon>Tracheophyta</taxon>
        <taxon>Spermatophyta</taxon>
        <taxon>Magnoliopsida</taxon>
        <taxon>eudicotyledons</taxon>
        <taxon>Gunneridae</taxon>
        <taxon>Pentapetalae</taxon>
        <taxon>rosids</taxon>
        <taxon>malvids</taxon>
        <taxon>Malvales</taxon>
        <taxon>Dipterocarpaceae</taxon>
        <taxon>Rubroshorea</taxon>
    </lineage>
</organism>
<keyword evidence="2" id="KW-1185">Reference proteome</keyword>
<evidence type="ECO:0000313" key="1">
    <source>
        <dbReference type="EMBL" id="GKV31111.1"/>
    </source>
</evidence>
<dbReference type="EMBL" id="BPVZ01000090">
    <property type="protein sequence ID" value="GKV31111.1"/>
    <property type="molecule type" value="Genomic_DNA"/>
</dbReference>